<evidence type="ECO:0000256" key="3">
    <source>
        <dbReference type="ARBA" id="ARBA00022845"/>
    </source>
</evidence>
<dbReference type="SUPFAM" id="SSF141457">
    <property type="entry name" value="BH3618-like"/>
    <property type="match status" value="1"/>
</dbReference>
<dbReference type="Pfam" id="PF02623">
    <property type="entry name" value="FliW"/>
    <property type="match status" value="1"/>
</dbReference>
<dbReference type="Gene3D" id="2.30.290.10">
    <property type="entry name" value="BH3618-like"/>
    <property type="match status" value="1"/>
</dbReference>
<evidence type="ECO:0000313" key="6">
    <source>
        <dbReference type="EMBL" id="ADZ85276.1"/>
    </source>
</evidence>
<dbReference type="EMBL" id="CP002582">
    <property type="protein sequence ID" value="ADZ85276.1"/>
    <property type="molecule type" value="Genomic_DNA"/>
</dbReference>
<protein>
    <recommendedName>
        <fullName evidence="5">Flagellar assembly factor FliW</fullName>
    </recommendedName>
</protein>
<dbReference type="InterPro" id="IPR024046">
    <property type="entry name" value="Flagellar_assmbl_FliW_dom_sf"/>
</dbReference>
<evidence type="ECO:0000256" key="5">
    <source>
        <dbReference type="HAMAP-Rule" id="MF_01185"/>
    </source>
</evidence>
<dbReference type="Proteomes" id="UP000008467">
    <property type="component" value="Chromosome"/>
</dbReference>
<accession>F2JT57</accession>
<dbReference type="PANTHER" id="PTHR39190">
    <property type="entry name" value="FLAGELLAR ASSEMBLY FACTOR FLIW"/>
    <property type="match status" value="1"/>
</dbReference>
<dbReference type="PANTHER" id="PTHR39190:SF1">
    <property type="entry name" value="FLAGELLAR ASSEMBLY FACTOR FLIW"/>
    <property type="match status" value="1"/>
</dbReference>
<gene>
    <name evidence="5" type="primary">fliW</name>
    <name evidence="6" type="ordered locus">Clole_3593</name>
</gene>
<reference evidence="6 7" key="1">
    <citation type="journal article" date="2011" name="J. Bacteriol.">
        <title>Complete genome sequence of the cellulose-degrading bacterium Cellulosilyticum lentocellum.</title>
        <authorList>
            <consortium name="US DOE Joint Genome Institute"/>
            <person name="Miller D.A."/>
            <person name="Suen G."/>
            <person name="Bruce D."/>
            <person name="Copeland A."/>
            <person name="Cheng J.F."/>
            <person name="Detter C."/>
            <person name="Goodwin L.A."/>
            <person name="Han C.S."/>
            <person name="Hauser L.J."/>
            <person name="Land M.L."/>
            <person name="Lapidus A."/>
            <person name="Lucas S."/>
            <person name="Meincke L."/>
            <person name="Pitluck S."/>
            <person name="Tapia R."/>
            <person name="Teshima H."/>
            <person name="Woyke T."/>
            <person name="Fox B.G."/>
            <person name="Angert E.R."/>
            <person name="Currie C.R."/>
        </authorList>
    </citation>
    <scope>NUCLEOTIDE SEQUENCE [LARGE SCALE GENOMIC DNA]</scope>
    <source>
        <strain evidence="7">ATCC 49066 / DSM 5427 / NCIMB 11756 / RHM5</strain>
    </source>
</reference>
<evidence type="ECO:0000256" key="1">
    <source>
        <dbReference type="ARBA" id="ARBA00022490"/>
    </source>
</evidence>
<evidence type="ECO:0000313" key="7">
    <source>
        <dbReference type="Proteomes" id="UP000008467"/>
    </source>
</evidence>
<dbReference type="HOGENOM" id="CLU_112356_0_2_9"/>
<dbReference type="AlphaFoldDB" id="F2JT57"/>
<dbReference type="GO" id="GO:0005737">
    <property type="term" value="C:cytoplasm"/>
    <property type="evidence" value="ECO:0007669"/>
    <property type="project" value="UniProtKB-SubCell"/>
</dbReference>
<keyword evidence="4 5" id="KW-0143">Chaperone</keyword>
<dbReference type="KEGG" id="cle:Clole_3593"/>
<keyword evidence="3 5" id="KW-0810">Translation regulation</keyword>
<keyword evidence="7" id="KW-1185">Reference proteome</keyword>
<comment type="subunit">
    <text evidence="5">Interacts with translational regulator CsrA and flagellin(s).</text>
</comment>
<keyword evidence="6" id="KW-0966">Cell projection</keyword>
<dbReference type="GO" id="GO:0044780">
    <property type="term" value="P:bacterial-type flagellum assembly"/>
    <property type="evidence" value="ECO:0007669"/>
    <property type="project" value="UniProtKB-UniRule"/>
</dbReference>
<keyword evidence="6" id="KW-0969">Cilium</keyword>
<keyword evidence="1 5" id="KW-0963">Cytoplasm</keyword>
<dbReference type="STRING" id="642492.Clole_3593"/>
<name>F2JT57_CELLD</name>
<comment type="similarity">
    <text evidence="5">Belongs to the FliW family.</text>
</comment>
<dbReference type="InterPro" id="IPR003775">
    <property type="entry name" value="Flagellar_assembly_factor_FliW"/>
</dbReference>
<keyword evidence="6" id="KW-0282">Flagellum</keyword>
<dbReference type="eggNOG" id="COG1699">
    <property type="taxonomic scope" value="Bacteria"/>
</dbReference>
<dbReference type="HAMAP" id="MF_01185">
    <property type="entry name" value="FliW"/>
    <property type="match status" value="1"/>
</dbReference>
<sequence length="146" mass="16610">MKIETHMFGVIEIKDDKVITFNEGLPGFEELKKFGIIEDEENGPLKHLQSLEDGNICFVIVDPYFFKKDYAPIINESYFEKLGGGEDSDFAIYSTVCLKTPLEESTLNLAGPLLIHVDNKLGIQVIAEEKMYRTKHKLIDLINERG</sequence>
<evidence type="ECO:0000256" key="2">
    <source>
        <dbReference type="ARBA" id="ARBA00022795"/>
    </source>
</evidence>
<dbReference type="GO" id="GO:0006417">
    <property type="term" value="P:regulation of translation"/>
    <property type="evidence" value="ECO:0007669"/>
    <property type="project" value="UniProtKB-KW"/>
</dbReference>
<organism evidence="6 7">
    <name type="scientific">Cellulosilyticum lentocellum (strain ATCC 49066 / DSM 5427 / NCIMB 11756 / RHM5)</name>
    <name type="common">Clostridium lentocellum</name>
    <dbReference type="NCBI Taxonomy" id="642492"/>
    <lineage>
        <taxon>Bacteria</taxon>
        <taxon>Bacillati</taxon>
        <taxon>Bacillota</taxon>
        <taxon>Clostridia</taxon>
        <taxon>Lachnospirales</taxon>
        <taxon>Cellulosilyticaceae</taxon>
        <taxon>Cellulosilyticum</taxon>
    </lineage>
</organism>
<evidence type="ECO:0000256" key="4">
    <source>
        <dbReference type="ARBA" id="ARBA00023186"/>
    </source>
</evidence>
<comment type="function">
    <text evidence="5">Acts as an anti-CsrA protein, binds CsrA and prevents it from repressing translation of its target genes, one of which is flagellin. Binds to flagellin and participates in the assembly of the flagellum.</text>
</comment>
<comment type="subcellular location">
    <subcellularLocation>
        <location evidence="5">Cytoplasm</location>
    </subcellularLocation>
</comment>
<keyword evidence="2 5" id="KW-1005">Bacterial flagellum biogenesis</keyword>
<proteinExistence type="inferred from homology"/>